<reference evidence="1" key="1">
    <citation type="submission" date="2020-03" db="EMBL/GenBank/DDBJ databases">
        <title>The deep terrestrial virosphere.</title>
        <authorList>
            <person name="Holmfeldt K."/>
            <person name="Nilsson E."/>
            <person name="Simone D."/>
            <person name="Lopez-Fernandez M."/>
            <person name="Wu X."/>
            <person name="de Brujin I."/>
            <person name="Lundin D."/>
            <person name="Andersson A."/>
            <person name="Bertilsson S."/>
            <person name="Dopson M."/>
        </authorList>
    </citation>
    <scope>NUCLEOTIDE SEQUENCE</scope>
    <source>
        <strain evidence="1">MM415A07499</strain>
    </source>
</reference>
<accession>A0A6M3JGE7</accession>
<name>A0A6M3JGE7_9ZZZZ</name>
<evidence type="ECO:0000313" key="1">
    <source>
        <dbReference type="EMBL" id="QJA68245.1"/>
    </source>
</evidence>
<gene>
    <name evidence="1" type="ORF">MM415A07499_0003</name>
</gene>
<dbReference type="EMBL" id="MT141600">
    <property type="protein sequence ID" value="QJA68245.1"/>
    <property type="molecule type" value="Genomic_DNA"/>
</dbReference>
<dbReference type="AlphaFoldDB" id="A0A6M3JGE7"/>
<organism evidence="1">
    <name type="scientific">viral metagenome</name>
    <dbReference type="NCBI Taxonomy" id="1070528"/>
    <lineage>
        <taxon>unclassified sequences</taxon>
        <taxon>metagenomes</taxon>
        <taxon>organismal metagenomes</taxon>
    </lineage>
</organism>
<proteinExistence type="predicted"/>
<sequence>MVKCNACGWLGDWEDTETHFYGEHEIPICPMCYSENLEDVEMEDEENSIPF</sequence>
<protein>
    <submittedName>
        <fullName evidence="1">Uncharacterized protein</fullName>
    </submittedName>
</protein>